<keyword evidence="7" id="KW-0812">Transmembrane</keyword>
<dbReference type="HOGENOM" id="CLU_854471_0_0_11"/>
<keyword evidence="2" id="KW-0479">Metal-binding</keyword>
<evidence type="ECO:0000313" key="10">
    <source>
        <dbReference type="Proteomes" id="UP000001409"/>
    </source>
</evidence>
<keyword evidence="4 6" id="KW-0862">Zinc</keyword>
<dbReference type="EMBL" id="BA000035">
    <property type="protein sequence ID" value="BAC17126.1"/>
    <property type="molecule type" value="Genomic_DNA"/>
</dbReference>
<accession>Q8FSR6</accession>
<evidence type="ECO:0000256" key="5">
    <source>
        <dbReference type="ARBA" id="ARBA00023049"/>
    </source>
</evidence>
<comment type="cofactor">
    <cofactor evidence="6">
        <name>Zn(2+)</name>
        <dbReference type="ChEBI" id="CHEBI:29105"/>
    </cofactor>
    <text evidence="6">Binds 1 zinc ion per subunit.</text>
</comment>
<evidence type="ECO:0000313" key="9">
    <source>
        <dbReference type="EMBL" id="BAC17126.1"/>
    </source>
</evidence>
<dbReference type="Proteomes" id="UP000001409">
    <property type="component" value="Chromosome"/>
</dbReference>
<feature type="transmembrane region" description="Helical" evidence="7">
    <location>
        <begin position="292"/>
        <end position="313"/>
    </location>
</feature>
<dbReference type="KEGG" id="cef:CE0316"/>
<dbReference type="PANTHER" id="PTHR34978">
    <property type="entry name" value="POSSIBLE SENSOR-TRANSDUCER PROTEIN BLAR"/>
    <property type="match status" value="1"/>
</dbReference>
<sequence length="325" mass="33653">MTGVSVWWVMAVVVMLGVVGVAGPVFLRRAAPALARAPRVAITLLVGGILIWPTAVLSLGLVLAWVVSGPVILPAGASQVCQQCLAAASPFAVGPVGTWIPAAVLVIVPVVVGVLGALGIAVDYRARVTRSGRMAAVVLEGSTRRRICGQEVAVVADARPWALAFPARQGGIALSTAALDRLHDDEVAAVIEHEATHLRQRHHLLLDLVASINTYLHRVPFIRESAAALPSYLELAADERACRRAGTPALVRALLVLGERTVPAGGATGSLFAAGPDRIPHLVNPATGRRGYLAAVVTSAHLIVLGLVTATVLTSYATALLTGCA</sequence>
<dbReference type="PANTHER" id="PTHR34978:SF3">
    <property type="entry name" value="SLR0241 PROTEIN"/>
    <property type="match status" value="1"/>
</dbReference>
<dbReference type="GO" id="GO:0004222">
    <property type="term" value="F:metalloendopeptidase activity"/>
    <property type="evidence" value="ECO:0007669"/>
    <property type="project" value="InterPro"/>
</dbReference>
<name>Q8FSR6_COREF</name>
<proteinExistence type="inferred from homology"/>
<dbReference type="InterPro" id="IPR001915">
    <property type="entry name" value="Peptidase_M48"/>
</dbReference>
<dbReference type="InterPro" id="IPR052173">
    <property type="entry name" value="Beta-lactam_resp_regulator"/>
</dbReference>
<feature type="transmembrane region" description="Helical" evidence="7">
    <location>
        <begin position="6"/>
        <end position="27"/>
    </location>
</feature>
<dbReference type="OrthoDB" id="9785340at2"/>
<keyword evidence="7" id="KW-1133">Transmembrane helix</keyword>
<keyword evidence="5 6" id="KW-0482">Metalloprotease</keyword>
<dbReference type="GO" id="GO:0006508">
    <property type="term" value="P:proteolysis"/>
    <property type="evidence" value="ECO:0007669"/>
    <property type="project" value="UniProtKB-KW"/>
</dbReference>
<dbReference type="CDD" id="cd07326">
    <property type="entry name" value="M56_BlaR1_MecR1_like"/>
    <property type="match status" value="1"/>
</dbReference>
<dbReference type="STRING" id="196164.gene:10740714"/>
<dbReference type="RefSeq" id="WP_006770199.1">
    <property type="nucleotide sequence ID" value="NC_004369.1"/>
</dbReference>
<feature type="transmembrane region" description="Helical" evidence="7">
    <location>
        <begin position="39"/>
        <end position="67"/>
    </location>
</feature>
<accession>C8NKG2</accession>
<protein>
    <recommendedName>
        <fullName evidence="8">Peptidase M48 domain-containing protein</fullName>
    </recommendedName>
</protein>
<dbReference type="GO" id="GO:0046872">
    <property type="term" value="F:metal ion binding"/>
    <property type="evidence" value="ECO:0007669"/>
    <property type="project" value="UniProtKB-KW"/>
</dbReference>
<reference evidence="9 10" key="1">
    <citation type="journal article" date="2003" name="Genome Res.">
        <title>Comparative complete genome sequence analysis of the amino acid replacements responsible for the thermostability of Corynebacterium efficiens.</title>
        <authorList>
            <person name="Nishio Y."/>
            <person name="Nakamura Y."/>
            <person name="Kawarabayasi Y."/>
            <person name="Usuda Y."/>
            <person name="Kimura E."/>
            <person name="Sugimoto S."/>
            <person name="Matsui K."/>
            <person name="Yamagishi A."/>
            <person name="Kikuchi H."/>
            <person name="Ikeo K."/>
            <person name="Gojobori T."/>
        </authorList>
    </citation>
    <scope>NUCLEOTIDE SEQUENCE [LARGE SCALE GENOMIC DNA]</scope>
    <source>
        <strain evidence="10">DSM 44549 / YS-314 / AJ 12310 / JCM 11189 / NBRC 100395</strain>
    </source>
</reference>
<dbReference type="Gene3D" id="3.30.2010.10">
    <property type="entry name" value="Metalloproteases ('zincins'), catalytic domain"/>
    <property type="match status" value="1"/>
</dbReference>
<feature type="transmembrane region" description="Helical" evidence="7">
    <location>
        <begin position="99"/>
        <end position="124"/>
    </location>
</feature>
<keyword evidence="3 6" id="KW-0378">Hydrolase</keyword>
<evidence type="ECO:0000256" key="3">
    <source>
        <dbReference type="ARBA" id="ARBA00022801"/>
    </source>
</evidence>
<evidence type="ECO:0000259" key="8">
    <source>
        <dbReference type="Pfam" id="PF01435"/>
    </source>
</evidence>
<dbReference type="eggNOG" id="COG0501">
    <property type="taxonomic scope" value="Bacteria"/>
</dbReference>
<keyword evidence="7" id="KW-0472">Membrane</keyword>
<evidence type="ECO:0000256" key="4">
    <source>
        <dbReference type="ARBA" id="ARBA00022833"/>
    </source>
</evidence>
<organism evidence="9 10">
    <name type="scientific">Corynebacterium efficiens (strain DSM 44549 / YS-314 / AJ 12310 / JCM 11189 / NBRC 100395)</name>
    <dbReference type="NCBI Taxonomy" id="196164"/>
    <lineage>
        <taxon>Bacteria</taxon>
        <taxon>Bacillati</taxon>
        <taxon>Actinomycetota</taxon>
        <taxon>Actinomycetes</taxon>
        <taxon>Mycobacteriales</taxon>
        <taxon>Corynebacteriaceae</taxon>
        <taxon>Corynebacterium</taxon>
    </lineage>
</organism>
<evidence type="ECO:0000256" key="2">
    <source>
        <dbReference type="ARBA" id="ARBA00022723"/>
    </source>
</evidence>
<evidence type="ECO:0000256" key="7">
    <source>
        <dbReference type="SAM" id="Phobius"/>
    </source>
</evidence>
<dbReference type="Pfam" id="PF01435">
    <property type="entry name" value="Peptidase_M48"/>
    <property type="match status" value="1"/>
</dbReference>
<comment type="similarity">
    <text evidence="6">Belongs to the peptidase M48 family.</text>
</comment>
<keyword evidence="1 6" id="KW-0645">Protease</keyword>
<evidence type="ECO:0000256" key="6">
    <source>
        <dbReference type="RuleBase" id="RU003983"/>
    </source>
</evidence>
<keyword evidence="10" id="KW-1185">Reference proteome</keyword>
<feature type="domain" description="Peptidase M48" evidence="8">
    <location>
        <begin position="151"/>
        <end position="215"/>
    </location>
</feature>
<evidence type="ECO:0000256" key="1">
    <source>
        <dbReference type="ARBA" id="ARBA00022670"/>
    </source>
</evidence>
<dbReference type="AlphaFoldDB" id="Q8FSR6"/>